<dbReference type="InterPro" id="IPR005039">
    <property type="entry name" value="Ant_C"/>
</dbReference>
<dbReference type="HOGENOM" id="CLU_046670_0_2_9"/>
<dbReference type="OrthoDB" id="9812611at2"/>
<protein>
    <submittedName>
        <fullName evidence="2">BRO family, N-terminal domain protein</fullName>
    </submittedName>
</protein>
<dbReference type="eggNOG" id="COG3617">
    <property type="taxonomic scope" value="Bacteria"/>
</dbReference>
<feature type="domain" description="Bro-N" evidence="1">
    <location>
        <begin position="1"/>
        <end position="103"/>
    </location>
</feature>
<proteinExistence type="predicted"/>
<dbReference type="SMART" id="SM01040">
    <property type="entry name" value="Bro-N"/>
    <property type="match status" value="1"/>
</dbReference>
<dbReference type="RefSeq" id="WP_007049163.1">
    <property type="nucleotide sequence ID" value="NZ_DS560015.1"/>
</dbReference>
<dbReference type="Proteomes" id="UP000005178">
    <property type="component" value="Unassembled WGS sequence"/>
</dbReference>
<organism evidence="2 3">
    <name type="scientific">Anaerofustis stercorihominis DSM 17244</name>
    <dbReference type="NCBI Taxonomy" id="445971"/>
    <lineage>
        <taxon>Bacteria</taxon>
        <taxon>Bacillati</taxon>
        <taxon>Bacillota</taxon>
        <taxon>Clostridia</taxon>
        <taxon>Eubacteriales</taxon>
        <taxon>Eubacteriaceae</taxon>
        <taxon>Anaerofustis</taxon>
    </lineage>
</organism>
<dbReference type="AlphaFoldDB" id="B1C7L2"/>
<dbReference type="EMBL" id="ABIL02000005">
    <property type="protein sequence ID" value="EDS72999.1"/>
    <property type="molecule type" value="Genomic_DNA"/>
</dbReference>
<dbReference type="GO" id="GO:0003677">
    <property type="term" value="F:DNA binding"/>
    <property type="evidence" value="ECO:0007669"/>
    <property type="project" value="InterPro"/>
</dbReference>
<dbReference type="PANTHER" id="PTHR36180:SF2">
    <property type="entry name" value="BRO FAMILY PROTEIN"/>
    <property type="match status" value="1"/>
</dbReference>
<accession>B1C7L2</accession>
<dbReference type="eggNOG" id="COG3645">
    <property type="taxonomic scope" value="Bacteria"/>
</dbReference>
<evidence type="ECO:0000313" key="2">
    <source>
        <dbReference type="EMBL" id="EDS72999.1"/>
    </source>
</evidence>
<dbReference type="PROSITE" id="PS51750">
    <property type="entry name" value="BRO_N"/>
    <property type="match status" value="1"/>
</dbReference>
<name>B1C7L2_9FIRM</name>
<reference evidence="2" key="1">
    <citation type="submission" date="2008-01" db="EMBL/GenBank/DDBJ databases">
        <authorList>
            <person name="Fulton L."/>
            <person name="Clifton S."/>
            <person name="Fulton B."/>
            <person name="Xu J."/>
            <person name="Minx P."/>
            <person name="Pepin K.H."/>
            <person name="Johnson M."/>
            <person name="Thiruvilangam P."/>
            <person name="Bhonagiri V."/>
            <person name="Nash W.E."/>
            <person name="Mardis E.R."/>
            <person name="Wilson R.K."/>
        </authorList>
    </citation>
    <scope>NUCLEOTIDE SEQUENCE [LARGE SCALE GENOMIC DNA]</scope>
    <source>
        <strain evidence="2">DSM 17244</strain>
    </source>
</reference>
<dbReference type="GeneID" id="97999613"/>
<dbReference type="STRING" id="445971.ANASTE_00714"/>
<dbReference type="Pfam" id="PF02498">
    <property type="entry name" value="Bro-N"/>
    <property type="match status" value="1"/>
</dbReference>
<evidence type="ECO:0000259" key="1">
    <source>
        <dbReference type="PROSITE" id="PS51750"/>
    </source>
</evidence>
<dbReference type="PANTHER" id="PTHR36180">
    <property type="entry name" value="DNA-BINDING PROTEIN-RELATED-RELATED"/>
    <property type="match status" value="1"/>
</dbReference>
<dbReference type="Pfam" id="PF03374">
    <property type="entry name" value="ANT"/>
    <property type="match status" value="1"/>
</dbReference>
<sequence length="240" mass="27565">MNEIKIFENSEFGRVRVELINNDIYFCLKDVCEALSITNTTMVANRLDVDEVTKLDLGGKSGSTNFVNESGLYSVILRSDKPNAQKFRKWVTSEILPNIRKHGAYMTDETLEKALLSPDFLIQLANQLKEAKALNSKLAVDNQIMKPKADYFDELVERNTLTNFTETAKELGIKRKVLINFLINKKYIYRDKKGKILPYESRNKGYFEIKESFNNKTDWSGVQTLITPRGREAFKLMITG</sequence>
<comment type="caution">
    <text evidence="2">The sequence shown here is derived from an EMBL/GenBank/DDBJ whole genome shotgun (WGS) entry which is preliminary data.</text>
</comment>
<dbReference type="InterPro" id="IPR003497">
    <property type="entry name" value="BRO_N_domain"/>
</dbReference>
<evidence type="ECO:0000313" key="3">
    <source>
        <dbReference type="Proteomes" id="UP000005178"/>
    </source>
</evidence>
<gene>
    <name evidence="2" type="ORF">ANASTE_00714</name>
</gene>
<reference evidence="2" key="2">
    <citation type="submission" date="2013-08" db="EMBL/GenBank/DDBJ databases">
        <title>Draft genome sequence of Anaerofustis stercorihominis (DSM 17244).</title>
        <authorList>
            <person name="Sudarsanam P."/>
            <person name="Ley R."/>
            <person name="Guruge J."/>
            <person name="Turnbaugh P.J."/>
            <person name="Mahowald M."/>
            <person name="Liep D."/>
            <person name="Gordon J."/>
        </authorList>
    </citation>
    <scope>NUCLEOTIDE SEQUENCE</scope>
    <source>
        <strain evidence="2">DSM 17244</strain>
    </source>
</reference>
<keyword evidence="3" id="KW-1185">Reference proteome</keyword>